<protein>
    <submittedName>
        <fullName evidence="2">Uncharacterized protein</fullName>
    </submittedName>
</protein>
<name>A0AAD8Z4T3_9TELE</name>
<reference evidence="2" key="1">
    <citation type="submission" date="2023-03" db="EMBL/GenBank/DDBJ databases">
        <title>Electrophorus voltai genome.</title>
        <authorList>
            <person name="Bian C."/>
        </authorList>
    </citation>
    <scope>NUCLEOTIDE SEQUENCE</scope>
    <source>
        <strain evidence="2">CB-2022</strain>
        <tissue evidence="2">Muscle</tissue>
    </source>
</reference>
<dbReference type="EMBL" id="JAROKS010000020">
    <property type="protein sequence ID" value="KAK1791454.1"/>
    <property type="molecule type" value="Genomic_DNA"/>
</dbReference>
<dbReference type="AlphaFoldDB" id="A0AAD8Z4T3"/>
<dbReference type="Proteomes" id="UP001239994">
    <property type="component" value="Unassembled WGS sequence"/>
</dbReference>
<proteinExistence type="predicted"/>
<gene>
    <name evidence="2" type="ORF">P4O66_013466</name>
</gene>
<accession>A0AAD8Z4T3</accession>
<evidence type="ECO:0000313" key="2">
    <source>
        <dbReference type="EMBL" id="KAK1791454.1"/>
    </source>
</evidence>
<evidence type="ECO:0000313" key="3">
    <source>
        <dbReference type="Proteomes" id="UP001239994"/>
    </source>
</evidence>
<evidence type="ECO:0000256" key="1">
    <source>
        <dbReference type="SAM" id="MobiDB-lite"/>
    </source>
</evidence>
<sequence length="118" mass="11985">MEGGTNEGGETVRSTSVNSPGAKPNSIIHGGTNPPTPTGAQPPAHLFRARAITSEVMGGGCVVSPPALEHISPVLISSVSDCAISAGLCALTPNQKAISVSHSMACFHQHFAKPMGEK</sequence>
<organism evidence="2 3">
    <name type="scientific">Electrophorus voltai</name>
    <dbReference type="NCBI Taxonomy" id="2609070"/>
    <lineage>
        <taxon>Eukaryota</taxon>
        <taxon>Metazoa</taxon>
        <taxon>Chordata</taxon>
        <taxon>Craniata</taxon>
        <taxon>Vertebrata</taxon>
        <taxon>Euteleostomi</taxon>
        <taxon>Actinopterygii</taxon>
        <taxon>Neopterygii</taxon>
        <taxon>Teleostei</taxon>
        <taxon>Ostariophysi</taxon>
        <taxon>Gymnotiformes</taxon>
        <taxon>Gymnotoidei</taxon>
        <taxon>Gymnotidae</taxon>
        <taxon>Electrophorus</taxon>
    </lineage>
</organism>
<feature type="region of interest" description="Disordered" evidence="1">
    <location>
        <begin position="1"/>
        <end position="44"/>
    </location>
</feature>
<comment type="caution">
    <text evidence="2">The sequence shown here is derived from an EMBL/GenBank/DDBJ whole genome shotgun (WGS) entry which is preliminary data.</text>
</comment>
<keyword evidence="3" id="KW-1185">Reference proteome</keyword>